<accession>A0A7J9D227</accession>
<evidence type="ECO:0000313" key="2">
    <source>
        <dbReference type="EMBL" id="MBA0754658.1"/>
    </source>
</evidence>
<keyword evidence="3" id="KW-1185">Reference proteome</keyword>
<dbReference type="OrthoDB" id="10492531at2759"/>
<evidence type="ECO:0000256" key="1">
    <source>
        <dbReference type="SAM" id="MobiDB-lite"/>
    </source>
</evidence>
<dbReference type="AlphaFoldDB" id="A0A7J9D227"/>
<feature type="region of interest" description="Disordered" evidence="1">
    <location>
        <begin position="155"/>
        <end position="192"/>
    </location>
</feature>
<feature type="compositionally biased region" description="Acidic residues" evidence="1">
    <location>
        <begin position="170"/>
        <end position="192"/>
    </location>
</feature>
<gene>
    <name evidence="2" type="ORF">Gogos_020566</name>
</gene>
<sequence length="192" mass="22382">MEALLRATWETIPVSGKEVLVTPRAICEFYNAPHYEFDFVEESVLEHFGDINMYNIIKFLKECRGEWKHRPNTDIHTSFNQAIMFPDPKMWMHFLCTRIASALNVSNVNTFRVVLLYVVLQKKQLVTALCKKAGVLMTTTEQFMKPSKSLIGDTLYTVEKQGSEEREDSKDEEVEKEEDEMEQDSQEEEDED</sequence>
<dbReference type="Proteomes" id="UP000593579">
    <property type="component" value="Unassembled WGS sequence"/>
</dbReference>
<proteinExistence type="predicted"/>
<dbReference type="EMBL" id="JABEZY010263204">
    <property type="protein sequence ID" value="MBA0754658.1"/>
    <property type="molecule type" value="Genomic_DNA"/>
</dbReference>
<organism evidence="2 3">
    <name type="scientific">Gossypium gossypioides</name>
    <name type="common">Mexican cotton</name>
    <name type="synonym">Selera gossypioides</name>
    <dbReference type="NCBI Taxonomy" id="34282"/>
    <lineage>
        <taxon>Eukaryota</taxon>
        <taxon>Viridiplantae</taxon>
        <taxon>Streptophyta</taxon>
        <taxon>Embryophyta</taxon>
        <taxon>Tracheophyta</taxon>
        <taxon>Spermatophyta</taxon>
        <taxon>Magnoliopsida</taxon>
        <taxon>eudicotyledons</taxon>
        <taxon>Gunneridae</taxon>
        <taxon>Pentapetalae</taxon>
        <taxon>rosids</taxon>
        <taxon>malvids</taxon>
        <taxon>Malvales</taxon>
        <taxon>Malvaceae</taxon>
        <taxon>Malvoideae</taxon>
        <taxon>Gossypium</taxon>
    </lineage>
</organism>
<reference evidence="2 3" key="1">
    <citation type="journal article" date="2019" name="Genome Biol. Evol.">
        <title>Insights into the evolution of the New World diploid cottons (Gossypium, subgenus Houzingenia) based on genome sequencing.</title>
        <authorList>
            <person name="Grover C.E."/>
            <person name="Arick M.A. 2nd"/>
            <person name="Thrash A."/>
            <person name="Conover J.L."/>
            <person name="Sanders W.S."/>
            <person name="Peterson D.G."/>
            <person name="Frelichowski J.E."/>
            <person name="Scheffler J.A."/>
            <person name="Scheffler B.E."/>
            <person name="Wendel J.F."/>
        </authorList>
    </citation>
    <scope>NUCLEOTIDE SEQUENCE [LARGE SCALE GENOMIC DNA]</scope>
    <source>
        <strain evidence="2">5</strain>
        <tissue evidence="2">Leaf</tissue>
    </source>
</reference>
<name>A0A7J9D227_GOSGO</name>
<evidence type="ECO:0000313" key="3">
    <source>
        <dbReference type="Proteomes" id="UP000593579"/>
    </source>
</evidence>
<protein>
    <submittedName>
        <fullName evidence="2">Uncharacterized protein</fullName>
    </submittedName>
</protein>
<comment type="caution">
    <text evidence="2">The sequence shown here is derived from an EMBL/GenBank/DDBJ whole genome shotgun (WGS) entry which is preliminary data.</text>
</comment>